<evidence type="ECO:0000313" key="1">
    <source>
        <dbReference type="EMBL" id="DAD96388.1"/>
    </source>
</evidence>
<name>A0A8S5NPT1_9CAUD</name>
<protein>
    <submittedName>
        <fullName evidence="1">Uncharacterized protein</fullName>
    </submittedName>
</protein>
<accession>A0A8S5NPT1</accession>
<sequence length="221" mass="25916">MPFPIKNYFYLNEVSARWRRNIKDVEYCIENGLIPAYIKVFSVKLSNSQATPQNMLQYSGCKCLHPDDCHALFRHHKQVIRHFLSADGRTEDILIEPSQITIRRIDLMIFLKDLEIFEKKHQLTYQEDLPLWNNAIPNNKIGFDDNVLTIDNSHFSFGPLQARIIKILYQASLTSNPWVLGKNILFDCGARTQHLMDLFKSHPICDRIIYKAKGYYRLKID</sequence>
<organism evidence="1">
    <name type="scientific">Siphoviridae sp. ctpbe1</name>
    <dbReference type="NCBI Taxonomy" id="2826466"/>
    <lineage>
        <taxon>Viruses</taxon>
        <taxon>Duplodnaviria</taxon>
        <taxon>Heunggongvirae</taxon>
        <taxon>Uroviricota</taxon>
        <taxon>Caudoviricetes</taxon>
    </lineage>
</organism>
<dbReference type="EMBL" id="BK015216">
    <property type="protein sequence ID" value="DAD96388.1"/>
    <property type="molecule type" value="Genomic_DNA"/>
</dbReference>
<proteinExistence type="predicted"/>
<reference evidence="1" key="1">
    <citation type="journal article" date="2021" name="Proc. Natl. Acad. Sci. U.S.A.">
        <title>A Catalog of Tens of Thousands of Viruses from Human Metagenomes Reveals Hidden Associations with Chronic Diseases.</title>
        <authorList>
            <person name="Tisza M.J."/>
            <person name="Buck C.B."/>
        </authorList>
    </citation>
    <scope>NUCLEOTIDE SEQUENCE</scope>
    <source>
        <strain evidence="1">Ctpbe1</strain>
    </source>
</reference>